<evidence type="ECO:0000313" key="2">
    <source>
        <dbReference type="Proteomes" id="UP000027463"/>
    </source>
</evidence>
<accession>A0ABR4TNR3</accession>
<dbReference type="Proteomes" id="UP000027463">
    <property type="component" value="Unassembled WGS sequence"/>
</dbReference>
<evidence type="ECO:0000313" key="1">
    <source>
        <dbReference type="EMBL" id="KEO57048.1"/>
    </source>
</evidence>
<sequence length="34" mass="3667">MRGWRAPVKPVSVLQETMAAKKEFSSGTVGAVTF</sequence>
<name>A0ABR4TNR3_9PROT</name>
<reference evidence="1 2" key="1">
    <citation type="submission" date="2013-07" db="EMBL/GenBank/DDBJ databases">
        <title>Thalassospira permensis NBRC 106175 Genome Sequencing.</title>
        <authorList>
            <person name="Lai Q."/>
            <person name="Shao Z."/>
        </authorList>
    </citation>
    <scope>NUCLEOTIDE SEQUENCE [LARGE SCALE GENOMIC DNA]</scope>
    <source>
        <strain evidence="1 2">NBRC 106175</strain>
    </source>
</reference>
<comment type="caution">
    <text evidence="1">The sequence shown here is derived from an EMBL/GenBank/DDBJ whole genome shotgun (WGS) entry which is preliminary data.</text>
</comment>
<dbReference type="EMBL" id="AUNC01000016">
    <property type="protein sequence ID" value="KEO57048.1"/>
    <property type="molecule type" value="Genomic_DNA"/>
</dbReference>
<keyword evidence="2" id="KW-1185">Reference proteome</keyword>
<gene>
    <name evidence="1" type="ORF">SMB34_17260</name>
</gene>
<proteinExistence type="predicted"/>
<organism evidence="1 2">
    <name type="scientific">Thalassospira permensis NBRC 106175</name>
    <dbReference type="NCBI Taxonomy" id="1353532"/>
    <lineage>
        <taxon>Bacteria</taxon>
        <taxon>Pseudomonadati</taxon>
        <taxon>Pseudomonadota</taxon>
        <taxon>Alphaproteobacteria</taxon>
        <taxon>Rhodospirillales</taxon>
        <taxon>Thalassospiraceae</taxon>
        <taxon>Thalassospira</taxon>
    </lineage>
</organism>
<protein>
    <submittedName>
        <fullName evidence="1">Uncharacterized protein</fullName>
    </submittedName>
</protein>